<feature type="transmembrane region" description="Helical" evidence="9">
    <location>
        <begin position="21"/>
        <end position="40"/>
    </location>
</feature>
<evidence type="ECO:0000256" key="7">
    <source>
        <dbReference type="ARBA" id="ARBA00023136"/>
    </source>
</evidence>
<keyword evidence="3 8" id="KW-0812">Transmembrane</keyword>
<evidence type="ECO:0000259" key="10">
    <source>
        <dbReference type="PROSITE" id="PS50866"/>
    </source>
</evidence>
<accession>A0A3B1JZA1</accession>
<dbReference type="InterPro" id="IPR015720">
    <property type="entry name" value="Emp24-like"/>
</dbReference>
<evidence type="ECO:0000256" key="3">
    <source>
        <dbReference type="ARBA" id="ARBA00022692"/>
    </source>
</evidence>
<dbReference type="FunCoup" id="A0A3B1JZA1">
    <property type="interactions" value="78"/>
</dbReference>
<evidence type="ECO:0000256" key="2">
    <source>
        <dbReference type="ARBA" id="ARBA00007104"/>
    </source>
</evidence>
<name>A0A3B1JZA1_ASTMX</name>
<dbReference type="InParanoid" id="A0A3B1JZA1"/>
<dbReference type="PANTHER" id="PTHR22811">
    <property type="entry name" value="TRANSMEMBRANE EMP24 DOMAIN-CONTAINING PROTEIN"/>
    <property type="match status" value="1"/>
</dbReference>
<feature type="domain" description="GOLD" evidence="10">
    <location>
        <begin position="47"/>
        <end position="142"/>
    </location>
</feature>
<evidence type="ECO:0000256" key="1">
    <source>
        <dbReference type="ARBA" id="ARBA00004115"/>
    </source>
</evidence>
<dbReference type="RefSeq" id="XP_007234097.2">
    <property type="nucleotide sequence ID" value="XM_007234035.3"/>
</dbReference>
<reference evidence="12" key="2">
    <citation type="journal article" date="2014" name="Nat. Commun.">
        <title>The cavefish genome reveals candidate genes for eye loss.</title>
        <authorList>
            <person name="McGaugh S.E."/>
            <person name="Gross J.B."/>
            <person name="Aken B."/>
            <person name="Blin M."/>
            <person name="Borowsky R."/>
            <person name="Chalopin D."/>
            <person name="Hinaux H."/>
            <person name="Jeffery W.R."/>
            <person name="Keene A."/>
            <person name="Ma L."/>
            <person name="Minx P."/>
            <person name="Murphy D."/>
            <person name="O'Quin K.E."/>
            <person name="Retaux S."/>
            <person name="Rohner N."/>
            <person name="Searle S.M."/>
            <person name="Stahl B.A."/>
            <person name="Tabin C."/>
            <person name="Volff J.N."/>
            <person name="Yoshizawa M."/>
            <person name="Warren W.C."/>
        </authorList>
    </citation>
    <scope>NUCLEOTIDE SEQUENCE [LARGE SCALE GENOMIC DNA]</scope>
    <source>
        <strain evidence="12">female</strain>
    </source>
</reference>
<keyword evidence="6 9" id="KW-1133">Transmembrane helix</keyword>
<proteinExistence type="inferred from homology"/>
<keyword evidence="7 9" id="KW-0472">Membrane</keyword>
<dbReference type="GO" id="GO:0005789">
    <property type="term" value="C:endoplasmic reticulum membrane"/>
    <property type="evidence" value="ECO:0007669"/>
    <property type="project" value="UniProtKB-SubCell"/>
</dbReference>
<evidence type="ECO:0000256" key="8">
    <source>
        <dbReference type="RuleBase" id="RU003827"/>
    </source>
</evidence>
<comment type="similarity">
    <text evidence="2 8">Belongs to the EMP24/GP25L family.</text>
</comment>
<dbReference type="PROSITE" id="PS50866">
    <property type="entry name" value="GOLD"/>
    <property type="match status" value="1"/>
</dbReference>
<dbReference type="Pfam" id="PF01105">
    <property type="entry name" value="EMP24_GP25L"/>
    <property type="match status" value="1"/>
</dbReference>
<dbReference type="Bgee" id="ENSAMXG00000029316">
    <property type="expression patterns" value="Expressed in liver and 4 other cell types or tissues"/>
</dbReference>
<protein>
    <submittedName>
        <fullName evidence="11">Si:ch211-255i20.3</fullName>
    </submittedName>
</protein>
<dbReference type="InterPro" id="IPR009038">
    <property type="entry name" value="GOLD_dom"/>
</dbReference>
<dbReference type="Proteomes" id="UP000018467">
    <property type="component" value="Unassembled WGS sequence"/>
</dbReference>
<comment type="subcellular location">
    <subcellularLocation>
        <location evidence="1">Endoplasmic reticulum membrane</location>
        <topology evidence="1">Single-pass type I membrane protein</topology>
    </subcellularLocation>
    <subcellularLocation>
        <location evidence="8">Membrane</location>
        <topology evidence="8">Single-pass type I membrane protein</topology>
    </subcellularLocation>
</comment>
<keyword evidence="12" id="KW-1185">Reference proteome</keyword>
<evidence type="ECO:0000256" key="5">
    <source>
        <dbReference type="ARBA" id="ARBA00022824"/>
    </source>
</evidence>
<evidence type="ECO:0000313" key="12">
    <source>
        <dbReference type="Proteomes" id="UP000018467"/>
    </source>
</evidence>
<dbReference type="Ensembl" id="ENSAMXT00000048060.1">
    <property type="protein sequence ID" value="ENSAMXP00000047051.1"/>
    <property type="gene ID" value="ENSAMXG00000029316.1"/>
</dbReference>
<organism evidence="11 12">
    <name type="scientific">Astyanax mexicanus</name>
    <name type="common">Blind cave fish</name>
    <name type="synonym">Astyanax fasciatus mexicanus</name>
    <dbReference type="NCBI Taxonomy" id="7994"/>
    <lineage>
        <taxon>Eukaryota</taxon>
        <taxon>Metazoa</taxon>
        <taxon>Chordata</taxon>
        <taxon>Craniata</taxon>
        <taxon>Vertebrata</taxon>
        <taxon>Euteleostomi</taxon>
        <taxon>Actinopterygii</taxon>
        <taxon>Neopterygii</taxon>
        <taxon>Teleostei</taxon>
        <taxon>Ostariophysi</taxon>
        <taxon>Characiformes</taxon>
        <taxon>Characoidei</taxon>
        <taxon>Acestrorhamphidae</taxon>
        <taxon>Acestrorhamphinae</taxon>
        <taxon>Astyanax</taxon>
    </lineage>
</organism>
<reference evidence="11" key="3">
    <citation type="submission" date="2025-08" db="UniProtKB">
        <authorList>
            <consortium name="Ensembl"/>
        </authorList>
    </citation>
    <scope>IDENTIFICATION</scope>
</reference>
<dbReference type="SMART" id="SM01190">
    <property type="entry name" value="EMP24_GP25L"/>
    <property type="match status" value="1"/>
</dbReference>
<evidence type="ECO:0000256" key="9">
    <source>
        <dbReference type="SAM" id="Phobius"/>
    </source>
</evidence>
<sequence length="232" mass="27307">MLEHCCVSPLKHYFGITTMKLSWCYLLAACFVSLSFAMYFDLVDQREKCIIEEIPEDVLVTGYFFVEHWDEKKQDNSPHLGVTVTVRDPNNEVLLMKRFGRYGKFTFTSHASGQHFLCVKSNSTRFSAFAGERLKVHLDVQMGEHTIDPSAEKAKETFKTMEYRMQHLIDQMQYISKQQDFQREREELFREMSETTNGSVLWWALIQTSILLTVGFWQMRNLKNFLIEKKLV</sequence>
<dbReference type="KEGG" id="amex:103034721"/>
<dbReference type="AlphaFoldDB" id="A0A3B1JZA1"/>
<keyword evidence="4" id="KW-0732">Signal</keyword>
<reference evidence="11" key="4">
    <citation type="submission" date="2025-09" db="UniProtKB">
        <authorList>
            <consortium name="Ensembl"/>
        </authorList>
    </citation>
    <scope>IDENTIFICATION</scope>
</reference>
<evidence type="ECO:0000256" key="4">
    <source>
        <dbReference type="ARBA" id="ARBA00022729"/>
    </source>
</evidence>
<dbReference type="STRING" id="7994.ENSAMXP00000047051"/>
<dbReference type="GeneTree" id="ENSGT00940000160999"/>
<evidence type="ECO:0000313" key="11">
    <source>
        <dbReference type="Ensembl" id="ENSAMXP00000047051.1"/>
    </source>
</evidence>
<dbReference type="OrthoDB" id="3427at2759"/>
<keyword evidence="5" id="KW-0256">Endoplasmic reticulum</keyword>
<reference evidence="12" key="1">
    <citation type="submission" date="2013-03" db="EMBL/GenBank/DDBJ databases">
        <authorList>
            <person name="Jeffery W."/>
            <person name="Warren W."/>
            <person name="Wilson R.K."/>
        </authorList>
    </citation>
    <scope>NUCLEOTIDE SEQUENCE</scope>
    <source>
        <strain evidence="12">female</strain>
    </source>
</reference>
<dbReference type="GeneID" id="103034721"/>
<evidence type="ECO:0000256" key="6">
    <source>
        <dbReference type="ARBA" id="ARBA00022989"/>
    </source>
</evidence>